<accession>A0A285J036</accession>
<dbReference type="Proteomes" id="UP000219612">
    <property type="component" value="Unassembled WGS sequence"/>
</dbReference>
<protein>
    <submittedName>
        <fullName evidence="1">Uncharacterized protein</fullName>
    </submittedName>
</protein>
<gene>
    <name evidence="1" type="ORF">SAMN05421748_11470</name>
</gene>
<dbReference type="RefSeq" id="WP_097323163.1">
    <property type="nucleotide sequence ID" value="NZ_OBDY01000014.1"/>
</dbReference>
<dbReference type="EMBL" id="OBDY01000014">
    <property type="protein sequence ID" value="SNY53578.1"/>
    <property type="molecule type" value="Genomic_DNA"/>
</dbReference>
<evidence type="ECO:0000313" key="1">
    <source>
        <dbReference type="EMBL" id="SNY53578.1"/>
    </source>
</evidence>
<name>A0A285J036_9ACTN</name>
<dbReference type="AlphaFoldDB" id="A0A285J036"/>
<proteinExistence type="predicted"/>
<organism evidence="1 2">
    <name type="scientific">Paractinoplanes atraurantiacus</name>
    <dbReference type="NCBI Taxonomy" id="1036182"/>
    <lineage>
        <taxon>Bacteria</taxon>
        <taxon>Bacillati</taxon>
        <taxon>Actinomycetota</taxon>
        <taxon>Actinomycetes</taxon>
        <taxon>Micromonosporales</taxon>
        <taxon>Micromonosporaceae</taxon>
        <taxon>Paractinoplanes</taxon>
    </lineage>
</organism>
<sequence>MSAPTVFAATASLDQYTLDVSRFLAGDTPAVPVWTDGRDDLAEAARRATDIYRASRRPLPRRYGVLLGSEPLPPALAAMIEPLAVTWLAASELDRDQPSDMTGDATLVIAGLYEQLTIDPVRAALWRWRGRSSLLTGRDLASLAWFVAKQYATVSPDVTAVGLYTSTDRPAPIGAVRVRDDRTLDEADTGAEVLDGRWRRLLLQGHGRDDSINLGDWTVCGLHAGAARSPELLGPRCAYGPDCYKPREKLLPLARIRAAEIVLSSCNNAPYPDAITYDPKYQLLLEAIDGVAQDVVAAPTVHHSDRPENEAWMRAAEAGASSVLTLNAVLGGSQPDDAYVHYGLPGDRRELPGIAARRPDPRVLTTAARLTAYLAGDLLPPSHPLRPRFTRMAAKVAPWTTRQAAAVSADRVGAELDADLQSLDHAIAGLLAKDPDNELTDFAGHFGERSAPDDDSAEDVVCVCGLPARRFVRRAWTPTALDTVCVLCERCGDVTLRLTGAPELAVEAPAKVAAGGVLPVRLRVTGARPGPVRVGVYVPRYLRGDCVVEPAQARLRVSAGRPTPTAEFTLTMAADVPPQAYYLTAYGVQDLGLSLTRWDFGVEPAATGPSDKEAP</sequence>
<evidence type="ECO:0000313" key="2">
    <source>
        <dbReference type="Proteomes" id="UP000219612"/>
    </source>
</evidence>
<keyword evidence="2" id="KW-1185">Reference proteome</keyword>
<reference evidence="1 2" key="1">
    <citation type="submission" date="2017-09" db="EMBL/GenBank/DDBJ databases">
        <authorList>
            <person name="Ehlers B."/>
            <person name="Leendertz F.H."/>
        </authorList>
    </citation>
    <scope>NUCLEOTIDE SEQUENCE [LARGE SCALE GENOMIC DNA]</scope>
    <source>
        <strain evidence="1 2">CGMCC 4.6857</strain>
    </source>
</reference>